<dbReference type="Pfam" id="PF02627">
    <property type="entry name" value="CMD"/>
    <property type="match status" value="1"/>
</dbReference>
<dbReference type="GO" id="GO:0051920">
    <property type="term" value="F:peroxiredoxin activity"/>
    <property type="evidence" value="ECO:0007669"/>
    <property type="project" value="InterPro"/>
</dbReference>
<name>A0A7X4YDD7_9BACT</name>
<dbReference type="Proteomes" id="UP000537825">
    <property type="component" value="Unassembled WGS sequence"/>
</dbReference>
<dbReference type="NCBIfam" id="TIGR00778">
    <property type="entry name" value="ahpD_dom"/>
    <property type="match status" value="1"/>
</dbReference>
<feature type="domain" description="Carboxymuconolactone decarboxylase-like" evidence="1">
    <location>
        <begin position="12"/>
        <end position="94"/>
    </location>
</feature>
<proteinExistence type="predicted"/>
<evidence type="ECO:0000313" key="2">
    <source>
        <dbReference type="EMBL" id="NBC43400.1"/>
    </source>
</evidence>
<dbReference type="AlphaFoldDB" id="A0A7X4YDD7"/>
<dbReference type="SUPFAM" id="SSF69118">
    <property type="entry name" value="AhpD-like"/>
    <property type="match status" value="1"/>
</dbReference>
<reference evidence="2 3" key="1">
    <citation type="submission" date="2020-01" db="EMBL/GenBank/DDBJ databases">
        <title>The draft genome sequence of Corallococcus exiguus DSM 14696.</title>
        <authorList>
            <person name="Zhang X."/>
            <person name="Zhu H."/>
        </authorList>
    </citation>
    <scope>NUCLEOTIDE SEQUENCE [LARGE SCALE GENOMIC DNA]</scope>
    <source>
        <strain evidence="2 3">DSM 14696</strain>
    </source>
</reference>
<protein>
    <submittedName>
        <fullName evidence="2">Carboxymuconolactone decarboxylase family protein</fullName>
    </submittedName>
</protein>
<accession>A0A7X4YDD7</accession>
<dbReference type="InterPro" id="IPR029032">
    <property type="entry name" value="AhpD-like"/>
</dbReference>
<keyword evidence="3" id="KW-1185">Reference proteome</keyword>
<evidence type="ECO:0000259" key="1">
    <source>
        <dbReference type="Pfam" id="PF02627"/>
    </source>
</evidence>
<evidence type="ECO:0000313" key="3">
    <source>
        <dbReference type="Proteomes" id="UP000537825"/>
    </source>
</evidence>
<dbReference type="PANTHER" id="PTHR34846:SF10">
    <property type="entry name" value="CYTOPLASMIC PROTEIN"/>
    <property type="match status" value="1"/>
</dbReference>
<comment type="caution">
    <text evidence="2">The sequence shown here is derived from an EMBL/GenBank/DDBJ whole genome shotgun (WGS) entry which is preliminary data.</text>
</comment>
<dbReference type="EMBL" id="JAAAPK010000008">
    <property type="protein sequence ID" value="NBC43400.1"/>
    <property type="molecule type" value="Genomic_DNA"/>
</dbReference>
<dbReference type="Gene3D" id="1.20.1290.10">
    <property type="entry name" value="AhpD-like"/>
    <property type="match status" value="1"/>
</dbReference>
<gene>
    <name evidence="2" type="ORF">GTZ93_26720</name>
</gene>
<organism evidence="2 3">
    <name type="scientific">Corallococcus exiguus</name>
    <dbReference type="NCBI Taxonomy" id="83462"/>
    <lineage>
        <taxon>Bacteria</taxon>
        <taxon>Pseudomonadati</taxon>
        <taxon>Myxococcota</taxon>
        <taxon>Myxococcia</taxon>
        <taxon>Myxococcales</taxon>
        <taxon>Cystobacterineae</taxon>
        <taxon>Myxococcaceae</taxon>
        <taxon>Corallococcus</taxon>
    </lineage>
</organism>
<dbReference type="RefSeq" id="WP_139921377.1">
    <property type="nucleotide sequence ID" value="NZ_CBCSLE010000058.1"/>
</dbReference>
<dbReference type="PANTHER" id="PTHR34846">
    <property type="entry name" value="4-CARBOXYMUCONOLACTONE DECARBOXYLASE FAMILY PROTEIN (AFU_ORTHOLOGUE AFUA_6G11590)"/>
    <property type="match status" value="1"/>
</dbReference>
<sequence length="153" mass="17116">MKARMNPFAVAPDALKSMMEYSGKVSALGLESNLQELVKIRASQLNGCAFCIHMHTRDARAHGETEERIYLLDGWRESPLYTERERAALGWTEALTLVSQTHAPDADYAALKPHFTEEEIVSLTLLIGLINTWNRISVGFRSMHPVTSRSEAA</sequence>
<dbReference type="InterPro" id="IPR003779">
    <property type="entry name" value="CMD-like"/>
</dbReference>
<dbReference type="InterPro" id="IPR004675">
    <property type="entry name" value="AhpD_core"/>
</dbReference>